<dbReference type="PANTHER" id="PTHR30293">
    <property type="entry name" value="TRANSCRIPTIONAL REGULATORY PROTEIN NAC-RELATED"/>
    <property type="match status" value="1"/>
</dbReference>
<evidence type="ECO:0000313" key="7">
    <source>
        <dbReference type="EMBL" id="ACY15499.1"/>
    </source>
</evidence>
<dbReference type="AlphaFoldDB" id="D0LQZ1"/>
<dbReference type="SUPFAM" id="SSF46785">
    <property type="entry name" value="Winged helix' DNA-binding domain"/>
    <property type="match status" value="1"/>
</dbReference>
<dbReference type="InterPro" id="IPR036388">
    <property type="entry name" value="WH-like_DNA-bd_sf"/>
</dbReference>
<dbReference type="GO" id="GO:0003677">
    <property type="term" value="F:DNA binding"/>
    <property type="evidence" value="ECO:0007669"/>
    <property type="project" value="UniProtKB-KW"/>
</dbReference>
<dbReference type="RefSeq" id="WP_012828099.1">
    <property type="nucleotide sequence ID" value="NC_013440.1"/>
</dbReference>
<dbReference type="KEGG" id="hoh:Hoch_2991"/>
<dbReference type="PANTHER" id="PTHR30293:SF2">
    <property type="entry name" value="TRANSCRIPTIONAL ACTIVATOR PROTEIN NHAR"/>
    <property type="match status" value="1"/>
</dbReference>
<dbReference type="OrthoDB" id="464481at2"/>
<dbReference type="Gene3D" id="1.10.10.10">
    <property type="entry name" value="Winged helix-like DNA-binding domain superfamily/Winged helix DNA-binding domain"/>
    <property type="match status" value="1"/>
</dbReference>
<proteinExistence type="inferred from homology"/>
<protein>
    <submittedName>
        <fullName evidence="7">Transcriptional regulator, LysR family</fullName>
    </submittedName>
</protein>
<evidence type="ECO:0000256" key="1">
    <source>
        <dbReference type="ARBA" id="ARBA00009437"/>
    </source>
</evidence>
<reference evidence="7 8" key="1">
    <citation type="journal article" date="2010" name="Stand. Genomic Sci.">
        <title>Complete genome sequence of Haliangium ochraceum type strain (SMP-2).</title>
        <authorList>
            <consortium name="US DOE Joint Genome Institute (JGI-PGF)"/>
            <person name="Ivanova N."/>
            <person name="Daum C."/>
            <person name="Lang E."/>
            <person name="Abt B."/>
            <person name="Kopitz M."/>
            <person name="Saunders E."/>
            <person name="Lapidus A."/>
            <person name="Lucas S."/>
            <person name="Glavina Del Rio T."/>
            <person name="Nolan M."/>
            <person name="Tice H."/>
            <person name="Copeland A."/>
            <person name="Cheng J.F."/>
            <person name="Chen F."/>
            <person name="Bruce D."/>
            <person name="Goodwin L."/>
            <person name="Pitluck S."/>
            <person name="Mavromatis K."/>
            <person name="Pati A."/>
            <person name="Mikhailova N."/>
            <person name="Chen A."/>
            <person name="Palaniappan K."/>
            <person name="Land M."/>
            <person name="Hauser L."/>
            <person name="Chang Y.J."/>
            <person name="Jeffries C.D."/>
            <person name="Detter J.C."/>
            <person name="Brettin T."/>
            <person name="Rohde M."/>
            <person name="Goker M."/>
            <person name="Bristow J."/>
            <person name="Markowitz V."/>
            <person name="Eisen J.A."/>
            <person name="Hugenholtz P."/>
            <person name="Kyrpides N.C."/>
            <person name="Klenk H.P."/>
        </authorList>
    </citation>
    <scope>NUCLEOTIDE SEQUENCE [LARGE SCALE GENOMIC DNA]</scope>
    <source>
        <strain evidence="8">DSM 14365 / CIP 107738 / JCM 11303 / AJ 13395 / SMP-2</strain>
    </source>
</reference>
<dbReference type="eggNOG" id="COG0583">
    <property type="taxonomic scope" value="Bacteria"/>
</dbReference>
<dbReference type="PROSITE" id="PS50931">
    <property type="entry name" value="HTH_LYSR"/>
    <property type="match status" value="1"/>
</dbReference>
<dbReference type="InterPro" id="IPR036390">
    <property type="entry name" value="WH_DNA-bd_sf"/>
</dbReference>
<dbReference type="GO" id="GO:2000142">
    <property type="term" value="P:regulation of DNA-templated transcription initiation"/>
    <property type="evidence" value="ECO:0007669"/>
    <property type="project" value="TreeGrafter"/>
</dbReference>
<dbReference type="Gene3D" id="3.40.190.290">
    <property type="match status" value="1"/>
</dbReference>
<keyword evidence="5" id="KW-0804">Transcription</keyword>
<keyword evidence="3" id="KW-0238">DNA-binding</keyword>
<dbReference type="NCBIfam" id="NF008284">
    <property type="entry name" value="PRK11062.1"/>
    <property type="match status" value="1"/>
</dbReference>
<dbReference type="FunFam" id="1.10.10.10:FF:000001">
    <property type="entry name" value="LysR family transcriptional regulator"/>
    <property type="match status" value="1"/>
</dbReference>
<evidence type="ECO:0000256" key="3">
    <source>
        <dbReference type="ARBA" id="ARBA00023125"/>
    </source>
</evidence>
<dbReference type="InterPro" id="IPR000847">
    <property type="entry name" value="LysR_HTH_N"/>
</dbReference>
<keyword evidence="4" id="KW-0010">Activator</keyword>
<dbReference type="InterPro" id="IPR005119">
    <property type="entry name" value="LysR_subst-bd"/>
</dbReference>
<accession>D0LQZ1</accession>
<dbReference type="GO" id="GO:0003700">
    <property type="term" value="F:DNA-binding transcription factor activity"/>
    <property type="evidence" value="ECO:0007669"/>
    <property type="project" value="InterPro"/>
</dbReference>
<evidence type="ECO:0000313" key="8">
    <source>
        <dbReference type="Proteomes" id="UP000001880"/>
    </source>
</evidence>
<evidence type="ECO:0000259" key="6">
    <source>
        <dbReference type="PROSITE" id="PS50931"/>
    </source>
</evidence>
<feature type="domain" description="HTH lysR-type" evidence="6">
    <location>
        <begin position="5"/>
        <end position="62"/>
    </location>
</feature>
<dbReference type="Pfam" id="PF00126">
    <property type="entry name" value="HTH_1"/>
    <property type="match status" value="1"/>
</dbReference>
<dbReference type="HOGENOM" id="CLU_039613_9_0_7"/>
<name>D0LQZ1_HALO1</name>
<organism evidence="7 8">
    <name type="scientific">Haliangium ochraceum (strain DSM 14365 / JCM 11303 / SMP-2)</name>
    <dbReference type="NCBI Taxonomy" id="502025"/>
    <lineage>
        <taxon>Bacteria</taxon>
        <taxon>Pseudomonadati</taxon>
        <taxon>Myxococcota</taxon>
        <taxon>Polyangia</taxon>
        <taxon>Haliangiales</taxon>
        <taxon>Kofleriaceae</taxon>
        <taxon>Haliangium</taxon>
    </lineage>
</organism>
<sequence>MTEWLNYHHLLYFWTVAREGSIVRASRVLHLAQPTISGQLRTLEDSIGEKLFARVGRNLELTEVGQMVYRYADEIFSLGRELQDTLKGRPSGRPLKLHVGVADVLPKLLAHRLLGPALEMEEPVQIICREDKTERLLAELAINGLDLVLADTPIAGNARVKAYNHLLGECGLSFLATAALARRYRSKFPHSLDGAPMLLPTENTLLRRSMDQWFDTIDVRPQIVAEFEDSALLKVFGQQGAGIFAVPSAVQDEVIEHYQVRALGSTDAVKERVYAITVERRIKNPAVAAISARARAEMFQ</sequence>
<dbReference type="PRINTS" id="PR00039">
    <property type="entry name" value="HTHLYSR"/>
</dbReference>
<dbReference type="Pfam" id="PF03466">
    <property type="entry name" value="LysR_substrate"/>
    <property type="match status" value="1"/>
</dbReference>
<dbReference type="Proteomes" id="UP000001880">
    <property type="component" value="Chromosome"/>
</dbReference>
<dbReference type="EMBL" id="CP001804">
    <property type="protein sequence ID" value="ACY15499.1"/>
    <property type="molecule type" value="Genomic_DNA"/>
</dbReference>
<gene>
    <name evidence="7" type="ordered locus">Hoch_2991</name>
</gene>
<keyword evidence="8" id="KW-1185">Reference proteome</keyword>
<keyword evidence="2" id="KW-0805">Transcription regulation</keyword>
<comment type="similarity">
    <text evidence="1">Belongs to the LysR transcriptional regulatory family.</text>
</comment>
<dbReference type="SUPFAM" id="SSF53850">
    <property type="entry name" value="Periplasmic binding protein-like II"/>
    <property type="match status" value="1"/>
</dbReference>
<evidence type="ECO:0000256" key="4">
    <source>
        <dbReference type="ARBA" id="ARBA00023159"/>
    </source>
</evidence>
<evidence type="ECO:0000256" key="5">
    <source>
        <dbReference type="ARBA" id="ARBA00023163"/>
    </source>
</evidence>
<evidence type="ECO:0000256" key="2">
    <source>
        <dbReference type="ARBA" id="ARBA00023015"/>
    </source>
</evidence>